<evidence type="ECO:0000256" key="5">
    <source>
        <dbReference type="ARBA" id="ARBA00022448"/>
    </source>
</evidence>
<comment type="similarity">
    <text evidence="3">Belongs to the complex I NDUFB2 subunit family.</text>
</comment>
<sequence>MFQTMKLLNSLRFTPRILHRTHQLPPRRHGHLVYRAFAPAPRKNQIIAQVILGSMWFWILWRFYHEPEDVFGHFPFPDPSKWTDEELGIPPDDED</sequence>
<evidence type="ECO:0000256" key="6">
    <source>
        <dbReference type="ARBA" id="ARBA00022660"/>
    </source>
</evidence>
<dbReference type="Pfam" id="PF14813">
    <property type="entry name" value="NADH_B2"/>
    <property type="match status" value="1"/>
</dbReference>
<comment type="subunit">
    <text evidence="4">Complex I is composed of 45 different subunits.</text>
</comment>
<dbReference type="PANTHER" id="PTHR15223">
    <property type="entry name" value="NADH-UBIQUINONE OXIDOREDUCTASE AGGG SUBUNIT"/>
    <property type="match status" value="1"/>
</dbReference>
<evidence type="ECO:0000256" key="10">
    <source>
        <dbReference type="ARBA" id="ARBA00023128"/>
    </source>
</evidence>
<feature type="compositionally biased region" description="Acidic residues" evidence="12">
    <location>
        <begin position="85"/>
        <end position="95"/>
    </location>
</feature>
<dbReference type="PANTHER" id="PTHR15223:SF1">
    <property type="entry name" value="NADH DEHYDROGENASE [UBIQUINONE] 1 BETA SUBCOMPLEX SUBUNIT 2, MITOCHONDRIAL"/>
    <property type="match status" value="1"/>
</dbReference>
<name>A0A9Q1H3K9_HOLLE</name>
<evidence type="ECO:0000256" key="4">
    <source>
        <dbReference type="ARBA" id="ARBA00011533"/>
    </source>
</evidence>
<evidence type="ECO:0000256" key="3">
    <source>
        <dbReference type="ARBA" id="ARBA00005923"/>
    </source>
</evidence>
<protein>
    <submittedName>
        <fullName evidence="13">NADH dehydrogenase [ubiquinone] 1 beta subcomplex subunit 2, mitochondrial</fullName>
    </submittedName>
</protein>
<feature type="region of interest" description="Disordered" evidence="12">
    <location>
        <begin position="76"/>
        <end position="95"/>
    </location>
</feature>
<comment type="subcellular location">
    <subcellularLocation>
        <location evidence="2">Mitochondrion inner membrane</location>
        <topology evidence="2">Peripheral membrane protein</topology>
        <orientation evidence="2">Matrix side</orientation>
    </subcellularLocation>
</comment>
<dbReference type="InterPro" id="IPR026627">
    <property type="entry name" value="NDUFB2_animal"/>
</dbReference>
<keyword evidence="6" id="KW-0679">Respiratory chain</keyword>
<accession>A0A9Q1H3K9</accession>
<keyword evidence="11" id="KW-0472">Membrane</keyword>
<evidence type="ECO:0000256" key="11">
    <source>
        <dbReference type="ARBA" id="ARBA00023136"/>
    </source>
</evidence>
<gene>
    <name evidence="13" type="ORF">HOLleu_24906</name>
</gene>
<comment type="function">
    <text evidence="1">Accessory subunit of the mitochondrial membrane respiratory chain NADH dehydrogenase (Complex I), that is believed not to be involved in catalysis. Complex I functions in the transfer of electrons from NADH to the respiratory chain. The immediate electron acceptor for the enzyme is believed to be ubiquinone.</text>
</comment>
<evidence type="ECO:0000256" key="12">
    <source>
        <dbReference type="SAM" id="MobiDB-lite"/>
    </source>
</evidence>
<dbReference type="OrthoDB" id="6241903at2759"/>
<dbReference type="GO" id="GO:0005743">
    <property type="term" value="C:mitochondrial inner membrane"/>
    <property type="evidence" value="ECO:0007669"/>
    <property type="project" value="UniProtKB-SubCell"/>
</dbReference>
<evidence type="ECO:0000256" key="8">
    <source>
        <dbReference type="ARBA" id="ARBA00022946"/>
    </source>
</evidence>
<comment type="caution">
    <text evidence="13">The sequence shown here is derived from an EMBL/GenBank/DDBJ whole genome shotgun (WGS) entry which is preliminary data.</text>
</comment>
<dbReference type="GO" id="GO:0032981">
    <property type="term" value="P:mitochondrial respiratory chain complex I assembly"/>
    <property type="evidence" value="ECO:0007669"/>
    <property type="project" value="TreeGrafter"/>
</dbReference>
<keyword evidence="8" id="KW-0809">Transit peptide</keyword>
<keyword evidence="9" id="KW-0249">Electron transport</keyword>
<evidence type="ECO:0000256" key="2">
    <source>
        <dbReference type="ARBA" id="ARBA00004443"/>
    </source>
</evidence>
<dbReference type="EMBL" id="JAIZAY010000012">
    <property type="protein sequence ID" value="KAJ8031648.1"/>
    <property type="molecule type" value="Genomic_DNA"/>
</dbReference>
<organism evidence="13 14">
    <name type="scientific">Holothuria leucospilota</name>
    <name type="common">Black long sea cucumber</name>
    <name type="synonym">Mertensiothuria leucospilota</name>
    <dbReference type="NCBI Taxonomy" id="206669"/>
    <lineage>
        <taxon>Eukaryota</taxon>
        <taxon>Metazoa</taxon>
        <taxon>Echinodermata</taxon>
        <taxon>Eleutherozoa</taxon>
        <taxon>Echinozoa</taxon>
        <taxon>Holothuroidea</taxon>
        <taxon>Aspidochirotacea</taxon>
        <taxon>Aspidochirotida</taxon>
        <taxon>Holothuriidae</taxon>
        <taxon>Holothuria</taxon>
    </lineage>
</organism>
<keyword evidence="5" id="KW-0813">Transport</keyword>
<dbReference type="Proteomes" id="UP001152320">
    <property type="component" value="Chromosome 12"/>
</dbReference>
<dbReference type="AlphaFoldDB" id="A0A9Q1H3K9"/>
<reference evidence="13" key="1">
    <citation type="submission" date="2021-10" db="EMBL/GenBank/DDBJ databases">
        <title>Tropical sea cucumber genome reveals ecological adaptation and Cuvierian tubules defense mechanism.</title>
        <authorList>
            <person name="Chen T."/>
        </authorList>
    </citation>
    <scope>NUCLEOTIDE SEQUENCE</scope>
    <source>
        <strain evidence="13">Nanhai2018</strain>
        <tissue evidence="13">Muscle</tissue>
    </source>
</reference>
<keyword evidence="10" id="KW-0496">Mitochondrion</keyword>
<dbReference type="GO" id="GO:0045271">
    <property type="term" value="C:respiratory chain complex I"/>
    <property type="evidence" value="ECO:0007669"/>
    <property type="project" value="InterPro"/>
</dbReference>
<evidence type="ECO:0000313" key="13">
    <source>
        <dbReference type="EMBL" id="KAJ8031648.1"/>
    </source>
</evidence>
<evidence type="ECO:0000256" key="9">
    <source>
        <dbReference type="ARBA" id="ARBA00022982"/>
    </source>
</evidence>
<keyword evidence="7" id="KW-0999">Mitochondrion inner membrane</keyword>
<evidence type="ECO:0000313" key="14">
    <source>
        <dbReference type="Proteomes" id="UP001152320"/>
    </source>
</evidence>
<keyword evidence="14" id="KW-1185">Reference proteome</keyword>
<evidence type="ECO:0000256" key="7">
    <source>
        <dbReference type="ARBA" id="ARBA00022792"/>
    </source>
</evidence>
<evidence type="ECO:0000256" key="1">
    <source>
        <dbReference type="ARBA" id="ARBA00003195"/>
    </source>
</evidence>
<proteinExistence type="inferred from homology"/>